<feature type="domain" description="Enoyl reductase (ER)" evidence="1">
    <location>
        <begin position="7"/>
        <end position="321"/>
    </location>
</feature>
<dbReference type="SUPFAM" id="SSF50129">
    <property type="entry name" value="GroES-like"/>
    <property type="match status" value="1"/>
</dbReference>
<name>A0A4Y9EM14_9SPHN</name>
<keyword evidence="3" id="KW-1185">Reference proteome</keyword>
<dbReference type="AlphaFoldDB" id="A0A4Y9EM14"/>
<comment type="caution">
    <text evidence="2">The sequence shown here is derived from an EMBL/GenBank/DDBJ whole genome shotgun (WGS) entry which is preliminary data.</text>
</comment>
<dbReference type="PANTHER" id="PTHR43677">
    <property type="entry name" value="SHORT-CHAIN DEHYDROGENASE/REDUCTASE"/>
    <property type="match status" value="1"/>
</dbReference>
<dbReference type="InterPro" id="IPR013149">
    <property type="entry name" value="ADH-like_C"/>
</dbReference>
<dbReference type="OrthoDB" id="4190732at2"/>
<dbReference type="PROSITE" id="PS01162">
    <property type="entry name" value="QOR_ZETA_CRYSTAL"/>
    <property type="match status" value="1"/>
</dbReference>
<dbReference type="InterPro" id="IPR051397">
    <property type="entry name" value="Zn-ADH-like_protein"/>
</dbReference>
<dbReference type="Gene3D" id="3.40.50.720">
    <property type="entry name" value="NAD(P)-binding Rossmann-like Domain"/>
    <property type="match status" value="1"/>
</dbReference>
<dbReference type="SMART" id="SM00829">
    <property type="entry name" value="PKS_ER"/>
    <property type="match status" value="1"/>
</dbReference>
<dbReference type="Proteomes" id="UP000297737">
    <property type="component" value="Unassembled WGS sequence"/>
</dbReference>
<dbReference type="RefSeq" id="WP_135245447.1">
    <property type="nucleotide sequence ID" value="NZ_SIHO01000002.1"/>
</dbReference>
<protein>
    <submittedName>
        <fullName evidence="2">NADPH:quinone oxidoreductase family protein</fullName>
    </submittedName>
</protein>
<proteinExistence type="predicted"/>
<evidence type="ECO:0000259" key="1">
    <source>
        <dbReference type="SMART" id="SM00829"/>
    </source>
</evidence>
<evidence type="ECO:0000313" key="3">
    <source>
        <dbReference type="Proteomes" id="UP000297737"/>
    </source>
</evidence>
<dbReference type="GO" id="GO:0016491">
    <property type="term" value="F:oxidoreductase activity"/>
    <property type="evidence" value="ECO:0007669"/>
    <property type="project" value="InterPro"/>
</dbReference>
<dbReference type="CDD" id="cd08241">
    <property type="entry name" value="QOR1"/>
    <property type="match status" value="1"/>
</dbReference>
<reference evidence="2 3" key="1">
    <citation type="submission" date="2019-02" db="EMBL/GenBank/DDBJ databases">
        <title>Polymorphobacter sp. isolated from the lake at the Tibet of China.</title>
        <authorList>
            <person name="Li A."/>
        </authorList>
    </citation>
    <scope>NUCLEOTIDE SEQUENCE [LARGE SCALE GENOMIC DNA]</scope>
    <source>
        <strain evidence="2 3">DJ1R-1</strain>
    </source>
</reference>
<dbReference type="Pfam" id="PF00107">
    <property type="entry name" value="ADH_zinc_N"/>
    <property type="match status" value="1"/>
</dbReference>
<dbReference type="InterPro" id="IPR036291">
    <property type="entry name" value="NAD(P)-bd_dom_sf"/>
</dbReference>
<sequence>MKAISADKIDSLADYAEVELPIPEPGAGQVRIRVAAVSIGYVDALLALGRYQVKPPLPHVPGAEVAGVVDALGEGVTGFAVGDRVMALAGRGFAEFALAPAALTRRLGDDAGFAAGAALPLNYLTALHGLVDRGTLKAGDTLLVFGAAGGVGMAAVQIGKLLGARVIAAASTPEKRDFALAQGADAAIDTAVEGWRDRLKAVLDGKPLNVIFDPVCGPLFEAAFRSLGWGGRHLVVGFVGGPIPALPSNLTLMKGAGLLGVDVRQFMLFERGRVAEHLDTLADWLATERIDPPVGKTFAWADYGAALENAFGGQAVGKTILTVS</sequence>
<evidence type="ECO:0000313" key="2">
    <source>
        <dbReference type="EMBL" id="TFU02853.1"/>
    </source>
</evidence>
<gene>
    <name evidence="2" type="ORF">EUV02_06460</name>
</gene>
<dbReference type="SUPFAM" id="SSF51735">
    <property type="entry name" value="NAD(P)-binding Rossmann-fold domains"/>
    <property type="match status" value="1"/>
</dbReference>
<dbReference type="Gene3D" id="3.90.180.10">
    <property type="entry name" value="Medium-chain alcohol dehydrogenases, catalytic domain"/>
    <property type="match status" value="1"/>
</dbReference>
<dbReference type="InterPro" id="IPR013154">
    <property type="entry name" value="ADH-like_N"/>
</dbReference>
<dbReference type="InterPro" id="IPR011032">
    <property type="entry name" value="GroES-like_sf"/>
</dbReference>
<dbReference type="EMBL" id="SIHO01000002">
    <property type="protein sequence ID" value="TFU02853.1"/>
    <property type="molecule type" value="Genomic_DNA"/>
</dbReference>
<organism evidence="2 3">
    <name type="scientific">Glacieibacterium arshaanense</name>
    <dbReference type="NCBI Taxonomy" id="2511025"/>
    <lineage>
        <taxon>Bacteria</taxon>
        <taxon>Pseudomonadati</taxon>
        <taxon>Pseudomonadota</taxon>
        <taxon>Alphaproteobacteria</taxon>
        <taxon>Sphingomonadales</taxon>
        <taxon>Sphingosinicellaceae</taxon>
        <taxon>Glacieibacterium</taxon>
    </lineage>
</organism>
<dbReference type="Pfam" id="PF08240">
    <property type="entry name" value="ADH_N"/>
    <property type="match status" value="1"/>
</dbReference>
<dbReference type="InterPro" id="IPR002364">
    <property type="entry name" value="Quin_OxRdtase/zeta-crystal_CS"/>
</dbReference>
<dbReference type="PANTHER" id="PTHR43677:SF4">
    <property type="entry name" value="QUINONE OXIDOREDUCTASE-LIKE PROTEIN 2"/>
    <property type="match status" value="1"/>
</dbReference>
<dbReference type="GO" id="GO:0008270">
    <property type="term" value="F:zinc ion binding"/>
    <property type="evidence" value="ECO:0007669"/>
    <property type="project" value="InterPro"/>
</dbReference>
<accession>A0A4Y9EM14</accession>
<dbReference type="InterPro" id="IPR020843">
    <property type="entry name" value="ER"/>
</dbReference>